<evidence type="ECO:0000259" key="1">
    <source>
        <dbReference type="SMART" id="SM00478"/>
    </source>
</evidence>
<dbReference type="GO" id="GO:0004519">
    <property type="term" value="F:endonuclease activity"/>
    <property type="evidence" value="ECO:0007669"/>
    <property type="project" value="UniProtKB-KW"/>
</dbReference>
<dbReference type="EMBL" id="OBEJ01000002">
    <property type="protein sequence ID" value="SNZ12374.1"/>
    <property type="molecule type" value="Genomic_DNA"/>
</dbReference>
<reference evidence="2 3" key="1">
    <citation type="submission" date="2017-09" db="EMBL/GenBank/DDBJ databases">
        <authorList>
            <person name="Ehlers B."/>
            <person name="Leendertz F.H."/>
        </authorList>
    </citation>
    <scope>NUCLEOTIDE SEQUENCE [LARGE SCALE GENOMIC DNA]</scope>
    <source>
        <strain evidence="2 3">DSM 27208</strain>
    </source>
</reference>
<dbReference type="InterPro" id="IPR003265">
    <property type="entry name" value="HhH-GPD_domain"/>
</dbReference>
<protein>
    <submittedName>
        <fullName evidence="2">Endonuclease-3</fullName>
    </submittedName>
</protein>
<proteinExistence type="predicted"/>
<dbReference type="InterPro" id="IPR023170">
    <property type="entry name" value="HhH_base_excis_C"/>
</dbReference>
<keyword evidence="3" id="KW-1185">Reference proteome</keyword>
<dbReference type="AlphaFoldDB" id="A0A285NS76"/>
<dbReference type="PANTHER" id="PTHR47203">
    <property type="match status" value="1"/>
</dbReference>
<evidence type="ECO:0000313" key="2">
    <source>
        <dbReference type="EMBL" id="SNZ12374.1"/>
    </source>
</evidence>
<dbReference type="InterPro" id="IPR011257">
    <property type="entry name" value="DNA_glycosylase"/>
</dbReference>
<evidence type="ECO:0000313" key="3">
    <source>
        <dbReference type="Proteomes" id="UP000219453"/>
    </source>
</evidence>
<keyword evidence="2" id="KW-0378">Hydrolase</keyword>
<dbReference type="Gene3D" id="1.10.1670.10">
    <property type="entry name" value="Helix-hairpin-Helix base-excision DNA repair enzymes (C-terminal)"/>
    <property type="match status" value="1"/>
</dbReference>
<dbReference type="CDD" id="cd00056">
    <property type="entry name" value="ENDO3c"/>
    <property type="match status" value="1"/>
</dbReference>
<organism evidence="2 3">
    <name type="scientific">Natronoarchaeum philippinense</name>
    <dbReference type="NCBI Taxonomy" id="558529"/>
    <lineage>
        <taxon>Archaea</taxon>
        <taxon>Methanobacteriati</taxon>
        <taxon>Methanobacteriota</taxon>
        <taxon>Stenosarchaea group</taxon>
        <taxon>Halobacteria</taxon>
        <taxon>Halobacteriales</taxon>
        <taxon>Natronoarchaeaceae</taxon>
    </lineage>
</organism>
<keyword evidence="2" id="KW-0255">Endonuclease</keyword>
<dbReference type="SMART" id="SM00478">
    <property type="entry name" value="ENDO3c"/>
    <property type="match status" value="1"/>
</dbReference>
<sequence length="226" mass="25615">MLESSKSDMEDRISDIHGALVNLHGEPEPPRDMHPVDSVIHTILSQNTSDENRDNAWDDLVSEFGHNYEAIENADHDELADAIRTAGLANQKASRIQDSLRTIREHTGGEYSLEFIKEMDVDEAQSWLTNIKGIGDKTAGIILLFRFGMDYFPVDTHCERLAKRFGLIPEDASYARAHELLTEHVPSDIKYSFHRLLIDHGRAYCTARDADCSNPVCEQFCDCEYC</sequence>
<dbReference type="PIRSF" id="PIRSF001435">
    <property type="entry name" value="Nth"/>
    <property type="match status" value="1"/>
</dbReference>
<dbReference type="GO" id="GO:0006284">
    <property type="term" value="P:base-excision repair"/>
    <property type="evidence" value="ECO:0007669"/>
    <property type="project" value="InterPro"/>
</dbReference>
<dbReference type="SUPFAM" id="SSF48150">
    <property type="entry name" value="DNA-glycosylase"/>
    <property type="match status" value="1"/>
</dbReference>
<accession>A0A285NS76</accession>
<dbReference type="Pfam" id="PF00730">
    <property type="entry name" value="HhH-GPD"/>
    <property type="match status" value="1"/>
</dbReference>
<dbReference type="Gene3D" id="1.10.340.30">
    <property type="entry name" value="Hypothetical protein, domain 2"/>
    <property type="match status" value="1"/>
</dbReference>
<name>A0A285NS76_NATPI</name>
<feature type="domain" description="HhH-GPD" evidence="1">
    <location>
        <begin position="44"/>
        <end position="203"/>
    </location>
</feature>
<gene>
    <name evidence="2" type="ORF">SAMN06269185_1667</name>
</gene>
<keyword evidence="2" id="KW-0540">Nuclease</keyword>
<dbReference type="PANTHER" id="PTHR47203:SF1">
    <property type="entry name" value="HYPOTHETICAL BASE EXCISION DNA REPAIR PROTEIN (EUROFUNG)"/>
    <property type="match status" value="1"/>
</dbReference>
<dbReference type="Proteomes" id="UP000219453">
    <property type="component" value="Unassembled WGS sequence"/>
</dbReference>